<evidence type="ECO:0000313" key="1">
    <source>
        <dbReference type="EMBL" id="CBW74608.1"/>
    </source>
</evidence>
<name>E5APS6_MYCRK</name>
<dbReference type="STRING" id="882378.RBRH_02316"/>
<dbReference type="HOGENOM" id="CLU_1977430_0_0_4"/>
<dbReference type="KEGG" id="brh:RBRH_02316"/>
<dbReference type="Proteomes" id="UP000007437">
    <property type="component" value="Chromosome"/>
</dbReference>
<gene>
    <name evidence="1" type="ordered locus">RBRH_02316</name>
</gene>
<evidence type="ECO:0000313" key="2">
    <source>
        <dbReference type="Proteomes" id="UP000007437"/>
    </source>
</evidence>
<reference evidence="1 2" key="1">
    <citation type="journal article" date="2011" name="J. Bacteriol.">
        <title>Complete genome sequence of Burkholderia rhizoxinica, an endosymbiont of Rhizopus microsporus.</title>
        <authorList>
            <person name="Lackner G."/>
            <person name="Moebius N."/>
            <person name="Partida-Martinez L."/>
            <person name="Hertweck C."/>
        </authorList>
    </citation>
    <scope>NUCLEOTIDE SEQUENCE [LARGE SCALE GENOMIC DNA]</scope>
    <source>
        <strain evidence="2">DSM 19002 / CIP 109453 / HKI 454</strain>
    </source>
</reference>
<sequence>MQRVPLACLLYTIKTASMAIETHHACPVRFVLDASLRRPVRHAAGPGLPCRPMRNFRRGGCPMQGVGERCWREMLERDAGERCWREMLERDAGERCWREMLERDAGEGMPERECRRERLLDVDRPM</sequence>
<protein>
    <submittedName>
        <fullName evidence="1">Uncharacterized protein</fullName>
    </submittedName>
</protein>
<organism evidence="1 2">
    <name type="scientific">Mycetohabitans rhizoxinica (strain DSM 19002 / CIP 109453 / HKI 454)</name>
    <name type="common">Paraburkholderia rhizoxinica</name>
    <dbReference type="NCBI Taxonomy" id="882378"/>
    <lineage>
        <taxon>Bacteria</taxon>
        <taxon>Pseudomonadati</taxon>
        <taxon>Pseudomonadota</taxon>
        <taxon>Betaproteobacteria</taxon>
        <taxon>Burkholderiales</taxon>
        <taxon>Burkholderiaceae</taxon>
        <taxon>Mycetohabitans</taxon>
    </lineage>
</organism>
<dbReference type="EMBL" id="FR687359">
    <property type="protein sequence ID" value="CBW74608.1"/>
    <property type="molecule type" value="Genomic_DNA"/>
</dbReference>
<dbReference type="AlphaFoldDB" id="E5APS6"/>
<proteinExistence type="predicted"/>
<accession>E5APS6</accession>